<evidence type="ECO:0000313" key="3">
    <source>
        <dbReference type="Proteomes" id="UP001056855"/>
    </source>
</evidence>
<accession>A0A9E7SVB2</accession>
<dbReference type="Gene3D" id="3.40.630.30">
    <property type="match status" value="1"/>
</dbReference>
<dbReference type="SUPFAM" id="SSF55729">
    <property type="entry name" value="Acyl-CoA N-acyltransferases (Nat)"/>
    <property type="match status" value="1"/>
</dbReference>
<dbReference type="KEGG" id="sawl:NGM29_18440"/>
<dbReference type="GO" id="GO:0016747">
    <property type="term" value="F:acyltransferase activity, transferring groups other than amino-acyl groups"/>
    <property type="evidence" value="ECO:0007669"/>
    <property type="project" value="InterPro"/>
</dbReference>
<evidence type="ECO:0000259" key="1">
    <source>
        <dbReference type="PROSITE" id="PS51186"/>
    </source>
</evidence>
<proteinExistence type="predicted"/>
<dbReference type="PROSITE" id="PS51186">
    <property type="entry name" value="GNAT"/>
    <property type="match status" value="1"/>
</dbReference>
<evidence type="ECO:0000313" key="2">
    <source>
        <dbReference type="EMBL" id="UTF55674.1"/>
    </source>
</evidence>
<dbReference type="GeneID" id="73292068"/>
<dbReference type="EMBL" id="CP100356">
    <property type="protein sequence ID" value="UTF55674.1"/>
    <property type="molecule type" value="Genomic_DNA"/>
</dbReference>
<protein>
    <submittedName>
        <fullName evidence="2">GNAT family N-acetyltransferase</fullName>
    </submittedName>
</protein>
<feature type="domain" description="N-acetyltransferase" evidence="1">
    <location>
        <begin position="1"/>
        <end position="155"/>
    </location>
</feature>
<name>A0A9E7SVB2_9EURY</name>
<gene>
    <name evidence="2" type="ORF">NGM29_18440</name>
</gene>
<dbReference type="CDD" id="cd04301">
    <property type="entry name" value="NAT_SF"/>
    <property type="match status" value="1"/>
</dbReference>
<dbReference type="Pfam" id="PF00583">
    <property type="entry name" value="Acetyltransf_1"/>
    <property type="match status" value="1"/>
</dbReference>
<organism evidence="2 3">
    <name type="scientific">Natronosalvus rutilus</name>
    <dbReference type="NCBI Taxonomy" id="2953753"/>
    <lineage>
        <taxon>Archaea</taxon>
        <taxon>Methanobacteriati</taxon>
        <taxon>Methanobacteriota</taxon>
        <taxon>Stenosarchaea group</taxon>
        <taxon>Halobacteria</taxon>
        <taxon>Halobacteriales</taxon>
        <taxon>Natrialbaceae</taxon>
        <taxon>Natronosalvus</taxon>
    </lineage>
</organism>
<dbReference type="AlphaFoldDB" id="A0A9E7SVB2"/>
<dbReference type="Proteomes" id="UP001056855">
    <property type="component" value="Plasmid unnamed1"/>
</dbReference>
<sequence length="155" mass="17924">MDLRPIRATEIQEVVRNLWRPFAEDMESRNKRFELADDAEQAMASNFSNGLRQDDVFIFVAEVDNEVIGYLLFEIRDAPPIFTRERDCALDQLYVKPEYRGEGIGQALIDRAVMIGEEKGAETIVLTIDAKNEGALKFFDDLGYNIWRHHLFKPI</sequence>
<dbReference type="PANTHER" id="PTHR43617:SF38">
    <property type="entry name" value="N-ACETYLTRANSFERASE DOMAIN-CONTAINING PROTEIN"/>
    <property type="match status" value="1"/>
</dbReference>
<dbReference type="RefSeq" id="WP_254160947.1">
    <property type="nucleotide sequence ID" value="NZ_CP100356.1"/>
</dbReference>
<geneLocation type="plasmid" evidence="2 3">
    <name>unnamed1</name>
</geneLocation>
<dbReference type="InterPro" id="IPR016181">
    <property type="entry name" value="Acyl_CoA_acyltransferase"/>
</dbReference>
<dbReference type="InterPro" id="IPR000182">
    <property type="entry name" value="GNAT_dom"/>
</dbReference>
<reference evidence="2" key="1">
    <citation type="submission" date="2022-06" db="EMBL/GenBank/DDBJ databases">
        <title>Diverse halophilic archaea isolated from saline environments.</title>
        <authorList>
            <person name="Cui H.-L."/>
        </authorList>
    </citation>
    <scope>NUCLEOTIDE SEQUENCE</scope>
    <source>
        <strain evidence="2">WLHS1</strain>
        <plasmid evidence="2">unnamed1</plasmid>
    </source>
</reference>
<dbReference type="InterPro" id="IPR050276">
    <property type="entry name" value="MshD_Acetyltransferase"/>
</dbReference>
<keyword evidence="3" id="KW-1185">Reference proteome</keyword>
<keyword evidence="2" id="KW-0614">Plasmid</keyword>
<dbReference type="PANTHER" id="PTHR43617">
    <property type="entry name" value="L-AMINO ACID N-ACETYLTRANSFERASE"/>
    <property type="match status" value="1"/>
</dbReference>